<dbReference type="EMBL" id="BNJQ01000036">
    <property type="protein sequence ID" value="GHP11707.1"/>
    <property type="molecule type" value="Genomic_DNA"/>
</dbReference>
<sequence length="360" mass="37907">MPFAFLLCTSSSVDVNTSSLQVYRTFLETLSSVSAMSSSSGVVPSFSLVINGSLLCSLGHSAGSLVPAARRGLLTSLTSSSSSSRHFSGGSGLLVDSLLALDASLKSCRSILDVVVILTPETAVLDSTSSTITVPGADGVLPSSKAKVRMHFLVVGATNTMHALAEIAATTGGRMCFVHANNETNERKRKRDEDNSEPECVGVSPQVAARAVATTRAGTRNVHLRLGPLESGALSAYPPLPHPLGENTTLEVCAFATWEDVGKLHDAKTWHVLAPPRDKPQLRMREAAEEEGGALRWEDAPSPAPPVLHSMMLCAFGAHAPPDVDNTAAAGDVAIVRIGENNDSRVGLLYSQRSQLVLQM</sequence>
<keyword evidence="2" id="KW-1185">Reference proteome</keyword>
<dbReference type="AlphaFoldDB" id="A0A830I3H4"/>
<dbReference type="Proteomes" id="UP000660262">
    <property type="component" value="Unassembled WGS sequence"/>
</dbReference>
<name>A0A830I3H4_9CHLO</name>
<gene>
    <name evidence="1" type="ORF">PPROV_001043500</name>
</gene>
<protein>
    <submittedName>
        <fullName evidence="1">Uncharacterized protein</fullName>
    </submittedName>
</protein>
<accession>A0A830I3H4</accession>
<reference evidence="1" key="1">
    <citation type="submission" date="2020-10" db="EMBL/GenBank/DDBJ databases">
        <title>Unveiling of a novel bifunctional photoreceptor, Dualchrome1, isolated from a cosmopolitan green alga.</title>
        <authorList>
            <person name="Suzuki S."/>
            <person name="Kawachi M."/>
        </authorList>
    </citation>
    <scope>NUCLEOTIDE SEQUENCE</scope>
    <source>
        <strain evidence="1">NIES 2893</strain>
    </source>
</reference>
<organism evidence="1 2">
    <name type="scientific">Pycnococcus provasolii</name>
    <dbReference type="NCBI Taxonomy" id="41880"/>
    <lineage>
        <taxon>Eukaryota</taxon>
        <taxon>Viridiplantae</taxon>
        <taxon>Chlorophyta</taxon>
        <taxon>Pseudoscourfieldiophyceae</taxon>
        <taxon>Pseudoscourfieldiales</taxon>
        <taxon>Pycnococcaceae</taxon>
        <taxon>Pycnococcus</taxon>
    </lineage>
</organism>
<evidence type="ECO:0000313" key="1">
    <source>
        <dbReference type="EMBL" id="GHP11707.1"/>
    </source>
</evidence>
<proteinExistence type="predicted"/>
<evidence type="ECO:0000313" key="2">
    <source>
        <dbReference type="Proteomes" id="UP000660262"/>
    </source>
</evidence>
<comment type="caution">
    <text evidence="1">The sequence shown here is derived from an EMBL/GenBank/DDBJ whole genome shotgun (WGS) entry which is preliminary data.</text>
</comment>